<keyword evidence="3" id="KW-1185">Reference proteome</keyword>
<accession>A0ABX8WGA7</accession>
<keyword evidence="1" id="KW-0732">Signal</keyword>
<reference evidence="2 3" key="1">
    <citation type="submission" date="2021-08" db="EMBL/GenBank/DDBJ databases">
        <title>Devosia salina sp. nov., isolated from the South China Sea sediment.</title>
        <authorList>
            <person name="Zhou Z."/>
        </authorList>
    </citation>
    <scope>NUCLEOTIDE SEQUENCE [LARGE SCALE GENOMIC DNA]</scope>
    <source>
        <strain evidence="2 3">SCS-3</strain>
    </source>
</reference>
<evidence type="ECO:0000256" key="1">
    <source>
        <dbReference type="SAM" id="SignalP"/>
    </source>
</evidence>
<evidence type="ECO:0000313" key="3">
    <source>
        <dbReference type="Proteomes" id="UP000825799"/>
    </source>
</evidence>
<evidence type="ECO:0008006" key="4">
    <source>
        <dbReference type="Google" id="ProtNLM"/>
    </source>
</evidence>
<dbReference type="Proteomes" id="UP000825799">
    <property type="component" value="Chromosome"/>
</dbReference>
<protein>
    <recommendedName>
        <fullName evidence="4">DUF1311 domain-containing protein</fullName>
    </recommendedName>
</protein>
<dbReference type="RefSeq" id="WP_220304519.1">
    <property type="nucleotide sequence ID" value="NZ_CP080590.1"/>
</dbReference>
<feature type="signal peptide" evidence="1">
    <location>
        <begin position="1"/>
        <end position="23"/>
    </location>
</feature>
<feature type="chain" id="PRO_5047310338" description="DUF1311 domain-containing protein" evidence="1">
    <location>
        <begin position="24"/>
        <end position="243"/>
    </location>
</feature>
<proteinExistence type="predicted"/>
<evidence type="ECO:0000313" key="2">
    <source>
        <dbReference type="EMBL" id="QYO76026.1"/>
    </source>
</evidence>
<organism evidence="2 3">
    <name type="scientific">Devosia salina</name>
    <dbReference type="NCBI Taxonomy" id="2860336"/>
    <lineage>
        <taxon>Bacteria</taxon>
        <taxon>Pseudomonadati</taxon>
        <taxon>Pseudomonadota</taxon>
        <taxon>Alphaproteobacteria</taxon>
        <taxon>Hyphomicrobiales</taxon>
        <taxon>Devosiaceae</taxon>
        <taxon>Devosia</taxon>
    </lineage>
</organism>
<dbReference type="EMBL" id="CP080590">
    <property type="protein sequence ID" value="QYO76026.1"/>
    <property type="molecule type" value="Genomic_DNA"/>
</dbReference>
<name>A0ABX8WGA7_9HYPH</name>
<gene>
    <name evidence="2" type="ORF">K1X15_15555</name>
</gene>
<sequence>MTTPARTLLGWSAWLLLTTYAAAETPQDLWQQIALLPAKAETAKCDAWDGITSHIEQAGAAAMLESQHAMSRVAPMAAVSDAQSAAIETLLDYDLQACAVDLEITVRSLVDTTNAELQSAMAYLSDRRIAALDQCGSEQAPGYEACYSRTMIEYQALARDEANHRLDALGEAFASWRDAAADCLRRREDAVMAFERAEVGGPFAAQGITMRAMSWSLVHLHAETARSLCVSIFDAAHALDVTP</sequence>